<evidence type="ECO:0000259" key="2">
    <source>
        <dbReference type="PROSITE" id="PS50097"/>
    </source>
</evidence>
<feature type="compositionally biased region" description="Polar residues" evidence="1">
    <location>
        <begin position="755"/>
        <end position="764"/>
    </location>
</feature>
<gene>
    <name evidence="3" type="ORF">EC957_000874</name>
</gene>
<feature type="region of interest" description="Disordered" evidence="1">
    <location>
        <begin position="425"/>
        <end position="465"/>
    </location>
</feature>
<evidence type="ECO:0000313" key="3">
    <source>
        <dbReference type="EMBL" id="KAF9543432.1"/>
    </source>
</evidence>
<proteinExistence type="predicted"/>
<dbReference type="Proteomes" id="UP000723463">
    <property type="component" value="Unassembled WGS sequence"/>
</dbReference>
<dbReference type="SUPFAM" id="SSF54695">
    <property type="entry name" value="POZ domain"/>
    <property type="match status" value="1"/>
</dbReference>
<sequence length="1110" mass="120046">MDRDTNYNNGGRSSSSYPSSSSSSLTTPWTVMAAAAALGTTWTGPAASRDACNRRNSTTTQATTATAYEIDAQPSTTVVSSSMLRYLTDISQHFALHGLVHSTGSDILLRAFGKTYRLHRLILLQATFFENMLQGPWQEKSKDTVDITFDDPNITQEGFDIAIGRLYGVWAVEREDEGVAEDREYGLDFGSGLADDHVDMDTTHSPSKSGQAVPPSILSPRNVISVLAVAAYLGVESLCEQCADFAIKTLRTDYLLPYIEFSHQSDYFPWSDKIVEACHSYICRNGFEDPKMICLQVFEQLPLDWLLKVLGSDAFWVPSEWERYELCRQIVHRRRAISAIIRTLPPGDNSSAAAGRNTEEQGYEDEEEAAYEALFSSGIIYMYMSLEQLQCIQRDIDPISGLRFVRSSVIQEALWHQIEFRNLIEAHGPKEPTPTPNSSRRSNSRVGSHRTAGIGGSSTIGLVTPDFPGDTDVGYEGSDWIRRPFAMYKPIPEGDTTLNGEDDEPTLQELATWNKLNHPSQPSTSASAAISATRVTPTTSAAVPISAGNSINNSGSSSSAMSFWGQLLPGRHRQSSPPSNPAFIQLAKKQRTMDPDSDDPGSNIRSGFGFSGVGGALGGDDDVEKDLKGQFPIYPPFRFSVAFGDVQTLKENTRVCSDAFFYAGSYWNLYIQKLPTDLPEGMQLGVYLHRHSLPTVVEGVRKKPCLPQFFTPSPSSHGRSSATLGRPIIYRDSGKGDQYIDLPILPMLTDQLRRLQQSSTSTAGTRPKPAGSPGGRSGEGEGDDGSDSEEDNTVTAAAAALFEDSFSCFVDKRGVTKTWFKIYAVGLGPGHDITQFQSSPDDFAIMQSWGWRSSNLCSKAYLPESPVPKDDVGTKLQTGCHCTGLLVSSQGCSSVEGDAAATMTTTSITGATSIPAATPAATAVDRASSVTPVIPATTAATTTTTTTTVTDAAMDVDYVHEYEYDEDNQQQHQQQEGKGPVRSTTPGSGVAETSDRPQAQEPSGPSVSRPSSSHDGCRCGYAGCTGVLDGGTCENRGLVGEGRIFIRAPLVDTFATDQYDDGAEAVEGGRQGPAQGVKCNCEAQSRYGSGHHHHPLQATMLQFSIVMGHV</sequence>
<dbReference type="EMBL" id="JAAAXW010000113">
    <property type="protein sequence ID" value="KAF9543432.1"/>
    <property type="molecule type" value="Genomic_DNA"/>
</dbReference>
<feature type="region of interest" description="Disordered" evidence="1">
    <location>
        <begin position="755"/>
        <end position="792"/>
    </location>
</feature>
<accession>A0A9P6K270</accession>
<dbReference type="AlphaFoldDB" id="A0A9P6K270"/>
<keyword evidence="4" id="KW-1185">Reference proteome</keyword>
<dbReference type="InterPro" id="IPR011333">
    <property type="entry name" value="SKP1/BTB/POZ_sf"/>
</dbReference>
<dbReference type="PROSITE" id="PS50097">
    <property type="entry name" value="BTB"/>
    <property type="match status" value="1"/>
</dbReference>
<comment type="caution">
    <text evidence="3">The sequence shown here is derived from an EMBL/GenBank/DDBJ whole genome shotgun (WGS) entry which is preliminary data.</text>
</comment>
<feature type="compositionally biased region" description="Low complexity" evidence="1">
    <location>
        <begin position="1002"/>
        <end position="1013"/>
    </location>
</feature>
<reference evidence="3" key="1">
    <citation type="journal article" date="2020" name="Fungal Divers.">
        <title>Resolving the Mortierellaceae phylogeny through synthesis of multi-gene phylogenetics and phylogenomics.</title>
        <authorList>
            <person name="Vandepol N."/>
            <person name="Liber J."/>
            <person name="Desiro A."/>
            <person name="Na H."/>
            <person name="Kennedy M."/>
            <person name="Barry K."/>
            <person name="Grigoriev I.V."/>
            <person name="Miller A.N."/>
            <person name="O'Donnell K."/>
            <person name="Stajich J.E."/>
            <person name="Bonito G."/>
        </authorList>
    </citation>
    <scope>NUCLEOTIDE SEQUENCE</scope>
    <source>
        <strain evidence="3">NRRL 2591</strain>
    </source>
</reference>
<dbReference type="PANTHER" id="PTHR47369">
    <property type="entry name" value="BTB/POZ DOMAIN-CONTAINING PROTEIN"/>
    <property type="match status" value="1"/>
</dbReference>
<feature type="compositionally biased region" description="Low complexity" evidence="1">
    <location>
        <begin position="13"/>
        <end position="23"/>
    </location>
</feature>
<organism evidence="3 4">
    <name type="scientific">Mortierella hygrophila</name>
    <dbReference type="NCBI Taxonomy" id="979708"/>
    <lineage>
        <taxon>Eukaryota</taxon>
        <taxon>Fungi</taxon>
        <taxon>Fungi incertae sedis</taxon>
        <taxon>Mucoromycota</taxon>
        <taxon>Mortierellomycotina</taxon>
        <taxon>Mortierellomycetes</taxon>
        <taxon>Mortierellales</taxon>
        <taxon>Mortierellaceae</taxon>
        <taxon>Mortierella</taxon>
    </lineage>
</organism>
<feature type="region of interest" description="Disordered" evidence="1">
    <location>
        <begin position="1"/>
        <end position="23"/>
    </location>
</feature>
<name>A0A9P6K270_9FUNG</name>
<feature type="compositionally biased region" description="Low complexity" evidence="1">
    <location>
        <begin position="436"/>
        <end position="445"/>
    </location>
</feature>
<dbReference type="InterPro" id="IPR000210">
    <property type="entry name" value="BTB/POZ_dom"/>
</dbReference>
<evidence type="ECO:0000256" key="1">
    <source>
        <dbReference type="SAM" id="MobiDB-lite"/>
    </source>
</evidence>
<protein>
    <recommendedName>
        <fullName evidence="2">BTB domain-containing protein</fullName>
    </recommendedName>
</protein>
<dbReference type="SMART" id="SM00225">
    <property type="entry name" value="BTB"/>
    <property type="match status" value="1"/>
</dbReference>
<feature type="region of interest" description="Disordered" evidence="1">
    <location>
        <begin position="966"/>
        <end position="1014"/>
    </location>
</feature>
<evidence type="ECO:0000313" key="4">
    <source>
        <dbReference type="Proteomes" id="UP000723463"/>
    </source>
</evidence>
<feature type="compositionally biased region" description="Acidic residues" evidence="1">
    <location>
        <begin position="780"/>
        <end position="792"/>
    </location>
</feature>
<dbReference type="Gene3D" id="3.30.710.10">
    <property type="entry name" value="Potassium Channel Kv1.1, Chain A"/>
    <property type="match status" value="1"/>
</dbReference>
<dbReference type="PANTHER" id="PTHR47369:SF1">
    <property type="entry name" value="BTB_POZ DOMAIN-CONTAINING PROTEIN"/>
    <property type="match status" value="1"/>
</dbReference>
<feature type="compositionally biased region" description="Polar residues" evidence="1">
    <location>
        <begin position="1"/>
        <end position="12"/>
    </location>
</feature>
<feature type="domain" description="BTB" evidence="2">
    <location>
        <begin position="105"/>
        <end position="167"/>
    </location>
</feature>